<gene>
    <name evidence="1" type="ORF">KDU71_03770</name>
</gene>
<dbReference type="RefSeq" id="WP_212188565.1">
    <property type="nucleotide sequence ID" value="NZ_JAGTAR010000003.1"/>
</dbReference>
<evidence type="ECO:0000313" key="2">
    <source>
        <dbReference type="Proteomes" id="UP000679220"/>
    </source>
</evidence>
<reference evidence="1" key="1">
    <citation type="journal article" date="2018" name="Int. J. Syst. Evol. Microbiol.">
        <title>Carboxylicivirga sediminis sp. nov., isolated from coastal sediment.</title>
        <authorList>
            <person name="Wang F.Q."/>
            <person name="Ren L.H."/>
            <person name="Zou R.J."/>
            <person name="Sun Y.Z."/>
            <person name="Liu X.J."/>
            <person name="Jiang F."/>
            <person name="Liu L.J."/>
        </authorList>
    </citation>
    <scope>NUCLEOTIDE SEQUENCE</scope>
    <source>
        <strain evidence="1">JR1</strain>
    </source>
</reference>
<sequence length="381" mass="43378">MKRILLLSALIVLVSIDIVEAQEINSLSAQVGKGIRFKTDDDLFYLKFTTRIQTRWDFVNGLGDSSNDAYFEDKAWVKRSRLKFDGYFLNKSLVYKIEYDVVGGYVRDALFKYKKDNYEIWFGQGKLPGNRERVVSSANMQMVDRSVFNKYYNIDRDVGLQFHHKFNIGKAIVFDQWAVTSGDGIRDNDYAPGVSLTGKLEVHPLGEFKSKGAYKSADLSREETPKIAIAAFTNYNVDAYKDRGQVGSVIGGEADLLNIGGDFLLKYRGYSLMVEAANRTVTDDNEFVYDENGDVVDVYYTGYGANIQTGYVFKNNWELSGRYAFTKPNETAFNKEITDYTIGVSKYIIGHNFKFQGDVTFRDKVGGQDQIITRLQMELQF</sequence>
<proteinExistence type="predicted"/>
<dbReference type="AlphaFoldDB" id="A0A941F0F8"/>
<evidence type="ECO:0000313" key="1">
    <source>
        <dbReference type="EMBL" id="MBR8534666.1"/>
    </source>
</evidence>
<dbReference type="EMBL" id="JAGTAR010000003">
    <property type="protein sequence ID" value="MBR8534666.1"/>
    <property type="molecule type" value="Genomic_DNA"/>
</dbReference>
<dbReference type="Proteomes" id="UP000679220">
    <property type="component" value="Unassembled WGS sequence"/>
</dbReference>
<dbReference type="InterPro" id="IPR023614">
    <property type="entry name" value="Porin_dom_sf"/>
</dbReference>
<accession>A0A941F0F8</accession>
<reference evidence="1" key="2">
    <citation type="submission" date="2021-04" db="EMBL/GenBank/DDBJ databases">
        <authorList>
            <person name="Zhang T."/>
            <person name="Zhang Y."/>
            <person name="Lu D."/>
            <person name="Zuo D."/>
            <person name="Du Z."/>
        </authorList>
    </citation>
    <scope>NUCLEOTIDE SEQUENCE</scope>
    <source>
        <strain evidence="1">JR1</strain>
    </source>
</reference>
<organism evidence="1 2">
    <name type="scientific">Carboxylicivirga sediminis</name>
    <dbReference type="NCBI Taxonomy" id="2006564"/>
    <lineage>
        <taxon>Bacteria</taxon>
        <taxon>Pseudomonadati</taxon>
        <taxon>Bacteroidota</taxon>
        <taxon>Bacteroidia</taxon>
        <taxon>Marinilabiliales</taxon>
        <taxon>Marinilabiliaceae</taxon>
        <taxon>Carboxylicivirga</taxon>
    </lineage>
</organism>
<comment type="caution">
    <text evidence="1">The sequence shown here is derived from an EMBL/GenBank/DDBJ whole genome shotgun (WGS) entry which is preliminary data.</text>
</comment>
<evidence type="ECO:0008006" key="3">
    <source>
        <dbReference type="Google" id="ProtNLM"/>
    </source>
</evidence>
<name>A0A941F0F8_9BACT</name>
<protein>
    <recommendedName>
        <fullName evidence="3">Porin</fullName>
    </recommendedName>
</protein>
<dbReference type="Gene3D" id="2.40.160.10">
    <property type="entry name" value="Porin"/>
    <property type="match status" value="1"/>
</dbReference>
<keyword evidence="2" id="KW-1185">Reference proteome</keyword>